<evidence type="ECO:0000313" key="1">
    <source>
        <dbReference type="EMBL" id="TFK51419.1"/>
    </source>
</evidence>
<gene>
    <name evidence="1" type="ORF">OE88DRAFT_1545993</name>
</gene>
<accession>A0A5C3N0Z6</accession>
<reference evidence="1 2" key="1">
    <citation type="journal article" date="2019" name="Nat. Ecol. Evol.">
        <title>Megaphylogeny resolves global patterns of mushroom evolution.</title>
        <authorList>
            <person name="Varga T."/>
            <person name="Krizsan K."/>
            <person name="Foldi C."/>
            <person name="Dima B."/>
            <person name="Sanchez-Garcia M."/>
            <person name="Sanchez-Ramirez S."/>
            <person name="Szollosi G.J."/>
            <person name="Szarkandi J.G."/>
            <person name="Papp V."/>
            <person name="Albert L."/>
            <person name="Andreopoulos W."/>
            <person name="Angelini C."/>
            <person name="Antonin V."/>
            <person name="Barry K.W."/>
            <person name="Bougher N.L."/>
            <person name="Buchanan P."/>
            <person name="Buyck B."/>
            <person name="Bense V."/>
            <person name="Catcheside P."/>
            <person name="Chovatia M."/>
            <person name="Cooper J."/>
            <person name="Damon W."/>
            <person name="Desjardin D."/>
            <person name="Finy P."/>
            <person name="Geml J."/>
            <person name="Haridas S."/>
            <person name="Hughes K."/>
            <person name="Justo A."/>
            <person name="Karasinski D."/>
            <person name="Kautmanova I."/>
            <person name="Kiss B."/>
            <person name="Kocsube S."/>
            <person name="Kotiranta H."/>
            <person name="LaButti K.M."/>
            <person name="Lechner B.E."/>
            <person name="Liimatainen K."/>
            <person name="Lipzen A."/>
            <person name="Lukacs Z."/>
            <person name="Mihaltcheva S."/>
            <person name="Morgado L.N."/>
            <person name="Niskanen T."/>
            <person name="Noordeloos M.E."/>
            <person name="Ohm R.A."/>
            <person name="Ortiz-Santana B."/>
            <person name="Ovrebo C."/>
            <person name="Racz N."/>
            <person name="Riley R."/>
            <person name="Savchenko A."/>
            <person name="Shiryaev A."/>
            <person name="Soop K."/>
            <person name="Spirin V."/>
            <person name="Szebenyi C."/>
            <person name="Tomsovsky M."/>
            <person name="Tulloss R.E."/>
            <person name="Uehling J."/>
            <person name="Grigoriev I.V."/>
            <person name="Vagvolgyi C."/>
            <person name="Papp T."/>
            <person name="Martin F.M."/>
            <person name="Miettinen O."/>
            <person name="Hibbett D.S."/>
            <person name="Nagy L.G."/>
        </authorList>
    </citation>
    <scope>NUCLEOTIDE SEQUENCE [LARGE SCALE GENOMIC DNA]</scope>
    <source>
        <strain evidence="1 2">OMC1185</strain>
    </source>
</reference>
<dbReference type="Proteomes" id="UP000305948">
    <property type="component" value="Unassembled WGS sequence"/>
</dbReference>
<sequence>MLLMSSSQVETLYGLLAFYMALCSFDSVNLPSCGPFLGYHRPLYDAFYVDSGLLMRARASYHYQYHLWVVSFAPM</sequence>
<proteinExistence type="predicted"/>
<organism evidence="1 2">
    <name type="scientific">Heliocybe sulcata</name>
    <dbReference type="NCBI Taxonomy" id="5364"/>
    <lineage>
        <taxon>Eukaryota</taxon>
        <taxon>Fungi</taxon>
        <taxon>Dikarya</taxon>
        <taxon>Basidiomycota</taxon>
        <taxon>Agaricomycotina</taxon>
        <taxon>Agaricomycetes</taxon>
        <taxon>Gloeophyllales</taxon>
        <taxon>Gloeophyllaceae</taxon>
        <taxon>Heliocybe</taxon>
    </lineage>
</organism>
<dbReference type="EMBL" id="ML213511">
    <property type="protein sequence ID" value="TFK51419.1"/>
    <property type="molecule type" value="Genomic_DNA"/>
</dbReference>
<protein>
    <submittedName>
        <fullName evidence="1">Uncharacterized protein</fullName>
    </submittedName>
</protein>
<dbReference type="AlphaFoldDB" id="A0A5C3N0Z6"/>
<name>A0A5C3N0Z6_9AGAM</name>
<evidence type="ECO:0000313" key="2">
    <source>
        <dbReference type="Proteomes" id="UP000305948"/>
    </source>
</evidence>
<keyword evidence="2" id="KW-1185">Reference proteome</keyword>